<keyword evidence="1" id="KW-0378">Hydrolase</keyword>
<sequence>MLGHEGVNRRNRGSAVLINEDKVALIKRTRDGEEYYVFPGGGIEKGESPEQATIREAFEELGVKIDIKEQLGIVEFKGEQHYFIAEMVGGIFGTGEGEEYGKDRNRGRYEPMWIPVAKLDSLDVRPMEIAKRLIERMEI</sequence>
<dbReference type="PROSITE" id="PS51462">
    <property type="entry name" value="NUDIX"/>
    <property type="match status" value="1"/>
</dbReference>
<comment type="caution">
    <text evidence="3">The sequence shown here is derived from an EMBL/GenBank/DDBJ whole genome shotgun (WGS) entry which is preliminary data.</text>
</comment>
<dbReference type="AlphaFoldDB" id="A0A511Z7J8"/>
<dbReference type="Proteomes" id="UP000321901">
    <property type="component" value="Unassembled WGS sequence"/>
</dbReference>
<dbReference type="RefSeq" id="WP_147057269.1">
    <property type="nucleotide sequence ID" value="NZ_BJYL01000021.1"/>
</dbReference>
<dbReference type="InterPro" id="IPR015797">
    <property type="entry name" value="NUDIX_hydrolase-like_dom_sf"/>
</dbReference>
<name>A0A511Z7J8_9BACL</name>
<evidence type="ECO:0000256" key="1">
    <source>
        <dbReference type="ARBA" id="ARBA00022801"/>
    </source>
</evidence>
<dbReference type="PRINTS" id="PR00502">
    <property type="entry name" value="NUDIXFAMILY"/>
</dbReference>
<evidence type="ECO:0000313" key="4">
    <source>
        <dbReference type="Proteomes" id="UP000321901"/>
    </source>
</evidence>
<accession>A0A511Z7J8</accession>
<dbReference type="PANTHER" id="PTHR43736">
    <property type="entry name" value="ADP-RIBOSE PYROPHOSPHATASE"/>
    <property type="match status" value="1"/>
</dbReference>
<dbReference type="InterPro" id="IPR020476">
    <property type="entry name" value="Nudix_hydrolase"/>
</dbReference>
<keyword evidence="4" id="KW-1185">Reference proteome</keyword>
<proteinExistence type="predicted"/>
<reference evidence="3 4" key="1">
    <citation type="submission" date="2019-07" db="EMBL/GenBank/DDBJ databases">
        <title>Whole genome shotgun sequence of Sporosarcina luteola NBRC 105378.</title>
        <authorList>
            <person name="Hosoyama A."/>
            <person name="Uohara A."/>
            <person name="Ohji S."/>
            <person name="Ichikawa N."/>
        </authorList>
    </citation>
    <scope>NUCLEOTIDE SEQUENCE [LARGE SCALE GENOMIC DNA]</scope>
    <source>
        <strain evidence="3 4">NBRC 105378</strain>
    </source>
</reference>
<dbReference type="OrthoDB" id="511483at2"/>
<dbReference type="SUPFAM" id="SSF55811">
    <property type="entry name" value="Nudix"/>
    <property type="match status" value="1"/>
</dbReference>
<dbReference type="GO" id="GO:0016787">
    <property type="term" value="F:hydrolase activity"/>
    <property type="evidence" value="ECO:0007669"/>
    <property type="project" value="UniProtKB-KW"/>
</dbReference>
<evidence type="ECO:0000259" key="2">
    <source>
        <dbReference type="PROSITE" id="PS51462"/>
    </source>
</evidence>
<dbReference type="Pfam" id="PF00293">
    <property type="entry name" value="NUDIX"/>
    <property type="match status" value="1"/>
</dbReference>
<dbReference type="InterPro" id="IPR000086">
    <property type="entry name" value="NUDIX_hydrolase_dom"/>
</dbReference>
<protein>
    <submittedName>
        <fullName evidence="3">DNA mismatch repair protein MutT</fullName>
    </submittedName>
</protein>
<evidence type="ECO:0000313" key="3">
    <source>
        <dbReference type="EMBL" id="GEN83394.1"/>
    </source>
</evidence>
<dbReference type="CDD" id="cd04669">
    <property type="entry name" value="NUDIX_Hydrolase"/>
    <property type="match status" value="1"/>
</dbReference>
<dbReference type="PANTHER" id="PTHR43736:SF2">
    <property type="entry name" value="MUTT_NUDIX FAMILY PROTEIN"/>
    <property type="match status" value="1"/>
</dbReference>
<feature type="domain" description="Nudix hydrolase" evidence="2">
    <location>
        <begin position="8"/>
        <end position="137"/>
    </location>
</feature>
<organism evidence="3 4">
    <name type="scientific">Sporosarcina luteola</name>
    <dbReference type="NCBI Taxonomy" id="582850"/>
    <lineage>
        <taxon>Bacteria</taxon>
        <taxon>Bacillati</taxon>
        <taxon>Bacillota</taxon>
        <taxon>Bacilli</taxon>
        <taxon>Bacillales</taxon>
        <taxon>Caryophanaceae</taxon>
        <taxon>Sporosarcina</taxon>
    </lineage>
</organism>
<gene>
    <name evidence="3" type="ORF">SLU01_17060</name>
</gene>
<dbReference type="Gene3D" id="3.90.79.10">
    <property type="entry name" value="Nucleoside Triphosphate Pyrophosphohydrolase"/>
    <property type="match status" value="1"/>
</dbReference>
<dbReference type="EMBL" id="BJYL01000021">
    <property type="protein sequence ID" value="GEN83394.1"/>
    <property type="molecule type" value="Genomic_DNA"/>
</dbReference>